<dbReference type="AlphaFoldDB" id="A0A7H9AVV0"/>
<proteinExistence type="predicted"/>
<dbReference type="RefSeq" id="XP_037142194.1">
    <property type="nucleotide sequence ID" value="XM_037286299.1"/>
</dbReference>
<dbReference type="Proteomes" id="UP000509704">
    <property type="component" value="Chromosome 1"/>
</dbReference>
<organism evidence="3 4">
    <name type="scientific">Zygotorulaspora mrakii</name>
    <name type="common">Zygosaccharomyces mrakii</name>
    <dbReference type="NCBI Taxonomy" id="42260"/>
    <lineage>
        <taxon>Eukaryota</taxon>
        <taxon>Fungi</taxon>
        <taxon>Dikarya</taxon>
        <taxon>Ascomycota</taxon>
        <taxon>Saccharomycotina</taxon>
        <taxon>Saccharomycetes</taxon>
        <taxon>Saccharomycetales</taxon>
        <taxon>Saccharomycetaceae</taxon>
        <taxon>Zygotorulaspora</taxon>
    </lineage>
</organism>
<feature type="region of interest" description="Disordered" evidence="2">
    <location>
        <begin position="88"/>
        <end position="123"/>
    </location>
</feature>
<name>A0A7H9AVV0_ZYGMR</name>
<dbReference type="GeneID" id="59234102"/>
<evidence type="ECO:0000313" key="4">
    <source>
        <dbReference type="Proteomes" id="UP000509704"/>
    </source>
</evidence>
<dbReference type="InterPro" id="IPR040357">
    <property type="entry name" value="Vma22/CCDC115"/>
</dbReference>
<gene>
    <name evidence="3" type="ORF">HG535_0A04060</name>
</gene>
<dbReference type="PANTHER" id="PTHR31996">
    <property type="entry name" value="COILED-COIL DOMAIN-CONTAINING PROTEIN 115"/>
    <property type="match status" value="1"/>
</dbReference>
<dbReference type="Pfam" id="PF21730">
    <property type="entry name" value="Vma22_CCDC115"/>
    <property type="match status" value="1"/>
</dbReference>
<keyword evidence="4" id="KW-1185">Reference proteome</keyword>
<dbReference type="PANTHER" id="PTHR31996:SF2">
    <property type="entry name" value="COILED-COIL DOMAIN-CONTAINING PROTEIN 115"/>
    <property type="match status" value="1"/>
</dbReference>
<reference evidence="3 4" key="1">
    <citation type="submission" date="2020-07" db="EMBL/GenBank/DDBJ databases">
        <title>The yeast mating-type switching endonuclease HO is a domesticated member of an unorthodox homing genetic element family.</title>
        <authorList>
            <person name="Coughlan A.Y."/>
            <person name="Lombardi L."/>
            <person name="Braun-Galleani S."/>
            <person name="Martos A.R."/>
            <person name="Galeote V."/>
            <person name="Bigey F."/>
            <person name="Dequin S."/>
            <person name="Byrne K.P."/>
            <person name="Wolfe K.H."/>
        </authorList>
    </citation>
    <scope>NUCLEOTIDE SEQUENCE [LARGE SCALE GENOMIC DNA]</scope>
    <source>
        <strain evidence="3 4">NRRL Y-6702</strain>
    </source>
</reference>
<accession>A0A7H9AVV0</accession>
<evidence type="ECO:0000256" key="2">
    <source>
        <dbReference type="SAM" id="MobiDB-lite"/>
    </source>
</evidence>
<protein>
    <recommendedName>
        <fullName evidence="1">Vacuolar ATPase assembly protein VMA22</fullName>
    </recommendedName>
</protein>
<dbReference type="KEGG" id="zmk:HG535_0A04060"/>
<evidence type="ECO:0000313" key="3">
    <source>
        <dbReference type="EMBL" id="QLG70466.1"/>
    </source>
</evidence>
<dbReference type="GO" id="GO:0070072">
    <property type="term" value="P:vacuolar proton-transporting V-type ATPase complex assembly"/>
    <property type="evidence" value="ECO:0007669"/>
    <property type="project" value="InterPro"/>
</dbReference>
<dbReference type="OrthoDB" id="4044452at2759"/>
<dbReference type="EMBL" id="CP058604">
    <property type="protein sequence ID" value="QLG70466.1"/>
    <property type="molecule type" value="Genomic_DNA"/>
</dbReference>
<dbReference type="GO" id="GO:1990871">
    <property type="term" value="C:Vma12-Vma22 assembly complex"/>
    <property type="evidence" value="ECO:0007669"/>
    <property type="project" value="TreeGrafter"/>
</dbReference>
<evidence type="ECO:0000256" key="1">
    <source>
        <dbReference type="ARBA" id="ARBA00093634"/>
    </source>
</evidence>
<sequence length="168" mass="19315">MTKDMMNDDSYIGLLKLLAKYDLLLEQFQKSMADGFYNLGRANYHNKDSLRGRYGMDYWDRSYEGQLVADIDGRGDVNITKREIIDTENEEKSEASNSQIRRRNRGDNEEKKKKFKQTDPLSMFGGSLTAPMSLRQSQSNFKSGIPLMVELINCKNSIHQLVKTIGED</sequence>
<dbReference type="GO" id="GO:0051082">
    <property type="term" value="F:unfolded protein binding"/>
    <property type="evidence" value="ECO:0007669"/>
    <property type="project" value="TreeGrafter"/>
</dbReference>